<evidence type="ECO:0000256" key="3">
    <source>
        <dbReference type="ARBA" id="ARBA00022525"/>
    </source>
</evidence>
<dbReference type="InterPro" id="IPR001111">
    <property type="entry name" value="TGF-b_propeptide"/>
</dbReference>
<comment type="similarity">
    <text evidence="2 6">Belongs to the TGF-beta family.</text>
</comment>
<dbReference type="CDD" id="cd13751">
    <property type="entry name" value="TGF_beta_GDF8_like"/>
    <property type="match status" value="1"/>
</dbReference>
<dbReference type="OrthoDB" id="5948587at2759"/>
<evidence type="ECO:0000256" key="4">
    <source>
        <dbReference type="ARBA" id="ARBA00023030"/>
    </source>
</evidence>
<dbReference type="InterPro" id="IPR029034">
    <property type="entry name" value="Cystine-knot_cytokine"/>
</dbReference>
<evidence type="ECO:0000256" key="1">
    <source>
        <dbReference type="ARBA" id="ARBA00004613"/>
    </source>
</evidence>
<dbReference type="SMART" id="SM00204">
    <property type="entry name" value="TGFB"/>
    <property type="match status" value="1"/>
</dbReference>
<keyword evidence="4 6" id="KW-0339">Growth factor</keyword>
<dbReference type="KEGG" id="lgi:LOTGIDRAFT_82990"/>
<keyword evidence="9" id="KW-1185">Reference proteome</keyword>
<dbReference type="PANTHER" id="PTHR11848:SF262">
    <property type="entry name" value="LD29161P"/>
    <property type="match status" value="1"/>
</dbReference>
<dbReference type="Gene3D" id="2.10.90.10">
    <property type="entry name" value="Cystine-knot cytokines"/>
    <property type="match status" value="1"/>
</dbReference>
<dbReference type="OMA" id="QADAPFE"/>
<reference evidence="8 9" key="1">
    <citation type="journal article" date="2013" name="Nature">
        <title>Insights into bilaterian evolution from three spiralian genomes.</title>
        <authorList>
            <person name="Simakov O."/>
            <person name="Marletaz F."/>
            <person name="Cho S.J."/>
            <person name="Edsinger-Gonzales E."/>
            <person name="Havlak P."/>
            <person name="Hellsten U."/>
            <person name="Kuo D.H."/>
            <person name="Larsson T."/>
            <person name="Lv J."/>
            <person name="Arendt D."/>
            <person name="Savage R."/>
            <person name="Osoegawa K."/>
            <person name="de Jong P."/>
            <person name="Grimwood J."/>
            <person name="Chapman J.A."/>
            <person name="Shapiro H."/>
            <person name="Aerts A."/>
            <person name="Otillar R.P."/>
            <person name="Terry A.Y."/>
            <person name="Boore J.L."/>
            <person name="Grigoriev I.V."/>
            <person name="Lindberg D.R."/>
            <person name="Seaver E.C."/>
            <person name="Weisblat D.A."/>
            <person name="Putnam N.H."/>
            <person name="Rokhsar D.S."/>
        </authorList>
    </citation>
    <scope>NUCLEOTIDE SEQUENCE [LARGE SCALE GENOMIC DNA]</scope>
</reference>
<protein>
    <recommendedName>
        <fullName evidence="7">TGF-beta family profile domain-containing protein</fullName>
    </recommendedName>
</protein>
<evidence type="ECO:0000313" key="8">
    <source>
        <dbReference type="EMBL" id="ESO82089.1"/>
    </source>
</evidence>
<feature type="non-terminal residue" evidence="8">
    <location>
        <position position="1"/>
    </location>
</feature>
<accession>V4B1I3</accession>
<evidence type="ECO:0000256" key="6">
    <source>
        <dbReference type="RuleBase" id="RU000354"/>
    </source>
</evidence>
<dbReference type="GO" id="GO:0008083">
    <property type="term" value="F:growth factor activity"/>
    <property type="evidence" value="ECO:0007669"/>
    <property type="project" value="UniProtKB-KW"/>
</dbReference>
<feature type="non-terminal residue" evidence="8">
    <location>
        <position position="343"/>
    </location>
</feature>
<dbReference type="Pfam" id="PF00688">
    <property type="entry name" value="TGFb_propeptide"/>
    <property type="match status" value="1"/>
</dbReference>
<dbReference type="Proteomes" id="UP000030746">
    <property type="component" value="Unassembled WGS sequence"/>
</dbReference>
<dbReference type="STRING" id="225164.V4B1I3"/>
<dbReference type="EMBL" id="KB204047">
    <property type="protein sequence ID" value="ESO82089.1"/>
    <property type="molecule type" value="Genomic_DNA"/>
</dbReference>
<dbReference type="PANTHER" id="PTHR11848">
    <property type="entry name" value="TGF-BETA FAMILY"/>
    <property type="match status" value="1"/>
</dbReference>
<dbReference type="CTD" id="20252554"/>
<dbReference type="HOGENOM" id="CLU_020515_6_1_1"/>
<feature type="domain" description="TGF-beta family profile" evidence="7">
    <location>
        <begin position="232"/>
        <end position="343"/>
    </location>
</feature>
<keyword evidence="5" id="KW-1015">Disulfide bond</keyword>
<evidence type="ECO:0000259" key="7">
    <source>
        <dbReference type="PROSITE" id="PS51362"/>
    </source>
</evidence>
<dbReference type="Pfam" id="PF00019">
    <property type="entry name" value="TGF_beta"/>
    <property type="match status" value="1"/>
</dbReference>
<dbReference type="SUPFAM" id="SSF57501">
    <property type="entry name" value="Cystine-knot cytokines"/>
    <property type="match status" value="1"/>
</dbReference>
<dbReference type="RefSeq" id="XP_009067253.1">
    <property type="nucleotide sequence ID" value="XM_009069005.1"/>
</dbReference>
<dbReference type="InterPro" id="IPR015615">
    <property type="entry name" value="TGF-beta-rel"/>
</dbReference>
<keyword evidence="3" id="KW-0964">Secreted</keyword>
<evidence type="ECO:0000256" key="2">
    <source>
        <dbReference type="ARBA" id="ARBA00006656"/>
    </source>
</evidence>
<evidence type="ECO:0000256" key="5">
    <source>
        <dbReference type="ARBA" id="ARBA00023157"/>
    </source>
</evidence>
<gene>
    <name evidence="8" type="ORF">LOTGIDRAFT_82990</name>
</gene>
<dbReference type="InterPro" id="IPR001839">
    <property type="entry name" value="TGF-b_C"/>
</dbReference>
<dbReference type="GeneID" id="20252554"/>
<dbReference type="GO" id="GO:0005125">
    <property type="term" value="F:cytokine activity"/>
    <property type="evidence" value="ECO:0007669"/>
    <property type="project" value="TreeGrafter"/>
</dbReference>
<dbReference type="InterPro" id="IPR017948">
    <property type="entry name" value="TGFb_CS"/>
</dbReference>
<organism evidence="8 9">
    <name type="scientific">Lottia gigantea</name>
    <name type="common">Giant owl limpet</name>
    <dbReference type="NCBI Taxonomy" id="225164"/>
    <lineage>
        <taxon>Eukaryota</taxon>
        <taxon>Metazoa</taxon>
        <taxon>Spiralia</taxon>
        <taxon>Lophotrochozoa</taxon>
        <taxon>Mollusca</taxon>
        <taxon>Gastropoda</taxon>
        <taxon>Patellogastropoda</taxon>
        <taxon>Lottioidea</taxon>
        <taxon>Lottiidae</taxon>
        <taxon>Lottia</taxon>
    </lineage>
</organism>
<dbReference type="AlphaFoldDB" id="V4B1I3"/>
<dbReference type="GO" id="GO:0005615">
    <property type="term" value="C:extracellular space"/>
    <property type="evidence" value="ECO:0007669"/>
    <property type="project" value="TreeGrafter"/>
</dbReference>
<dbReference type="Gene3D" id="2.60.120.970">
    <property type="match status" value="1"/>
</dbReference>
<comment type="subcellular location">
    <subcellularLocation>
        <location evidence="1">Secreted</location>
    </subcellularLocation>
</comment>
<sequence>CSACASRQRDKNMRIEQIKRQILSKLHFTTMPNLTSRVLPKVPTISLLMDKFTEMQADSPYREGDYEEYHDDHDYYGRVEKVYTYGKLPSEELKVRNKHACYFTMPAEVYNLKIRMALLWFYVRPTIPQSTVIEIRIYRVCPVSLKCGRNNLGRIYYRKHIPSYKKGKHWYRIDIRKLVMKWIQYPEYNYGLVLTAFDHDGRNLIVTPSADEKKEGYEPILEFETVEMKKRRPKRSISLNCEENSNEKRCCRHPLEVDFVDFGWDWVIAPIRYKAGYCNGECDSTYQDEYAHTYLRQRASLTSDGPCCTPTQHKPLSLLYFDHDQNILFTELQNMKVMKCGCA</sequence>
<name>V4B1I3_LOTGI</name>
<dbReference type="PROSITE" id="PS51362">
    <property type="entry name" value="TGF_BETA_2"/>
    <property type="match status" value="1"/>
</dbReference>
<dbReference type="PROSITE" id="PS00250">
    <property type="entry name" value="TGF_BETA_1"/>
    <property type="match status" value="1"/>
</dbReference>
<proteinExistence type="inferred from homology"/>
<evidence type="ECO:0000313" key="9">
    <source>
        <dbReference type="Proteomes" id="UP000030746"/>
    </source>
</evidence>